<evidence type="ECO:0000256" key="3">
    <source>
        <dbReference type="ARBA" id="ARBA00022771"/>
    </source>
</evidence>
<evidence type="ECO:0000313" key="12">
    <source>
        <dbReference type="Proteomes" id="UP000800092"/>
    </source>
</evidence>
<dbReference type="OrthoDB" id="4748970at2759"/>
<keyword evidence="7" id="KW-0539">Nucleus</keyword>
<feature type="compositionally biased region" description="Polar residues" evidence="9">
    <location>
        <begin position="1"/>
        <end position="10"/>
    </location>
</feature>
<feature type="compositionally biased region" description="Basic and acidic residues" evidence="9">
    <location>
        <begin position="26"/>
        <end position="45"/>
    </location>
</feature>
<evidence type="ECO:0000259" key="10">
    <source>
        <dbReference type="PROSITE" id="PS50157"/>
    </source>
</evidence>
<dbReference type="Pfam" id="PF00096">
    <property type="entry name" value="zf-C2H2"/>
    <property type="match status" value="4"/>
</dbReference>
<dbReference type="GO" id="GO:0008270">
    <property type="term" value="F:zinc ion binding"/>
    <property type="evidence" value="ECO:0007669"/>
    <property type="project" value="UniProtKB-KW"/>
</dbReference>
<dbReference type="Gene3D" id="3.30.160.60">
    <property type="entry name" value="Classic Zinc Finger"/>
    <property type="match status" value="5"/>
</dbReference>
<accession>A0A6A6H917</accession>
<keyword evidence="2" id="KW-0479">Metal-binding</keyword>
<dbReference type="PANTHER" id="PTHR46179:SF13">
    <property type="entry name" value="C2H2-TYPE DOMAIN-CONTAINING PROTEIN"/>
    <property type="match status" value="1"/>
</dbReference>
<evidence type="ECO:0000256" key="2">
    <source>
        <dbReference type="ARBA" id="ARBA00022723"/>
    </source>
</evidence>
<feature type="domain" description="C2H2-type" evidence="10">
    <location>
        <begin position="115"/>
        <end position="145"/>
    </location>
</feature>
<feature type="domain" description="C2H2-type" evidence="10">
    <location>
        <begin position="316"/>
        <end position="346"/>
    </location>
</feature>
<organism evidence="11 12">
    <name type="scientific">Viridothelium virens</name>
    <name type="common">Speckled blister lichen</name>
    <name type="synonym">Trypethelium virens</name>
    <dbReference type="NCBI Taxonomy" id="1048519"/>
    <lineage>
        <taxon>Eukaryota</taxon>
        <taxon>Fungi</taxon>
        <taxon>Dikarya</taxon>
        <taxon>Ascomycota</taxon>
        <taxon>Pezizomycotina</taxon>
        <taxon>Dothideomycetes</taxon>
        <taxon>Dothideomycetes incertae sedis</taxon>
        <taxon>Trypetheliales</taxon>
        <taxon>Trypetheliaceae</taxon>
        <taxon>Viridothelium</taxon>
    </lineage>
</organism>
<evidence type="ECO:0000256" key="8">
    <source>
        <dbReference type="PROSITE-ProRule" id="PRU00042"/>
    </source>
</evidence>
<keyword evidence="3 8" id="KW-0863">Zinc-finger</keyword>
<dbReference type="InterPro" id="IPR036236">
    <property type="entry name" value="Znf_C2H2_sf"/>
</dbReference>
<feature type="region of interest" description="Disordered" evidence="9">
    <location>
        <begin position="1"/>
        <end position="76"/>
    </location>
</feature>
<comment type="subcellular location">
    <subcellularLocation>
        <location evidence="1">Nucleus</location>
    </subcellularLocation>
</comment>
<dbReference type="SMART" id="SM00355">
    <property type="entry name" value="ZnF_C2H2"/>
    <property type="match status" value="10"/>
</dbReference>
<sequence length="540" mass="60822">MMEETQSIRNTLGKRKREGDPAPEVRLSKDSKELSNQDILYRDGTGEISDVSSTTDDADQPPSNVTTPMTPLSDSATKRVRPKIYTCPFQGCGKAYDRPIRLNTHLRSHTDERPFTCPHAGCDKSFRREGHLDYHIKNVHLNQKDYVCQWEGCRKAFVTATKLRKHYESHQGQLQHRCTGYSPCKEHFRKHSTLQKHIAIVHLQQKPFPCTHMDETGEKCTYAYDTIGRLRAHQGRVHGGIRYWCAVCNGDDETMAPSLSQELVGFATYGELQSHIKHVHPPVCKQCDAILPSQRALRKHVELNHAGLELKDRKVFLCDAPECEKSFTRQNNLRAHVRAAHENRRFVCGQVELSHLKNVKDWDGANACSRDFASKAGLEDHIRTQHLGLAGKSRRAGPHNQSTAQSETGTLSGIAKLTGAGYGEETGRDIECIIPTCPYRFHRYYDLEVHLASMHDMPSEEITDATTEYNALNGGQFWIGGIGKDDEFVTQGFRLSGDVHTSFSDSVDDGAINAFLDPQLALPDGQQEMIPSSEWMLQEN</sequence>
<keyword evidence="4" id="KW-0862">Zinc</keyword>
<keyword evidence="12" id="KW-1185">Reference proteome</keyword>
<protein>
    <recommendedName>
        <fullName evidence="10">C2H2-type domain-containing protein</fullName>
    </recommendedName>
</protein>
<dbReference type="AlphaFoldDB" id="A0A6A6H917"/>
<keyword evidence="6" id="KW-0804">Transcription</keyword>
<feature type="domain" description="C2H2-type" evidence="10">
    <location>
        <begin position="146"/>
        <end position="175"/>
    </location>
</feature>
<dbReference type="PROSITE" id="PS50157">
    <property type="entry name" value="ZINC_FINGER_C2H2_2"/>
    <property type="match status" value="5"/>
</dbReference>
<feature type="compositionally biased region" description="Polar residues" evidence="9">
    <location>
        <begin position="50"/>
        <end position="75"/>
    </location>
</feature>
<feature type="region of interest" description="Disordered" evidence="9">
    <location>
        <begin position="390"/>
        <end position="410"/>
    </location>
</feature>
<evidence type="ECO:0000256" key="6">
    <source>
        <dbReference type="ARBA" id="ARBA00023163"/>
    </source>
</evidence>
<dbReference type="SUPFAM" id="SSF57667">
    <property type="entry name" value="beta-beta-alpha zinc fingers"/>
    <property type="match status" value="3"/>
</dbReference>
<keyword evidence="5" id="KW-0805">Transcription regulation</keyword>
<evidence type="ECO:0000313" key="11">
    <source>
        <dbReference type="EMBL" id="KAF2234369.1"/>
    </source>
</evidence>
<evidence type="ECO:0000256" key="7">
    <source>
        <dbReference type="ARBA" id="ARBA00023242"/>
    </source>
</evidence>
<evidence type="ECO:0000256" key="4">
    <source>
        <dbReference type="ARBA" id="ARBA00022833"/>
    </source>
</evidence>
<evidence type="ECO:0000256" key="5">
    <source>
        <dbReference type="ARBA" id="ARBA00023015"/>
    </source>
</evidence>
<dbReference type="Proteomes" id="UP000800092">
    <property type="component" value="Unassembled WGS sequence"/>
</dbReference>
<dbReference type="GO" id="GO:0006357">
    <property type="term" value="P:regulation of transcription by RNA polymerase II"/>
    <property type="evidence" value="ECO:0007669"/>
    <property type="project" value="TreeGrafter"/>
</dbReference>
<evidence type="ECO:0000256" key="1">
    <source>
        <dbReference type="ARBA" id="ARBA00004123"/>
    </source>
</evidence>
<dbReference type="InterPro" id="IPR051061">
    <property type="entry name" value="Zinc_finger_trans_reg"/>
</dbReference>
<dbReference type="PROSITE" id="PS00028">
    <property type="entry name" value="ZINC_FINGER_C2H2_1"/>
    <property type="match status" value="5"/>
</dbReference>
<name>A0A6A6H917_VIRVR</name>
<dbReference type="PANTHER" id="PTHR46179">
    <property type="entry name" value="ZINC FINGER PROTEIN"/>
    <property type="match status" value="1"/>
</dbReference>
<feature type="domain" description="C2H2-type" evidence="10">
    <location>
        <begin position="176"/>
        <end position="207"/>
    </location>
</feature>
<feature type="compositionally biased region" description="Polar residues" evidence="9">
    <location>
        <begin position="399"/>
        <end position="410"/>
    </location>
</feature>
<reference evidence="11" key="1">
    <citation type="journal article" date="2020" name="Stud. Mycol.">
        <title>101 Dothideomycetes genomes: a test case for predicting lifestyles and emergence of pathogens.</title>
        <authorList>
            <person name="Haridas S."/>
            <person name="Albert R."/>
            <person name="Binder M."/>
            <person name="Bloem J."/>
            <person name="Labutti K."/>
            <person name="Salamov A."/>
            <person name="Andreopoulos B."/>
            <person name="Baker S."/>
            <person name="Barry K."/>
            <person name="Bills G."/>
            <person name="Bluhm B."/>
            <person name="Cannon C."/>
            <person name="Castanera R."/>
            <person name="Culley D."/>
            <person name="Daum C."/>
            <person name="Ezra D."/>
            <person name="Gonzalez J."/>
            <person name="Henrissat B."/>
            <person name="Kuo A."/>
            <person name="Liang C."/>
            <person name="Lipzen A."/>
            <person name="Lutzoni F."/>
            <person name="Magnuson J."/>
            <person name="Mondo S."/>
            <person name="Nolan M."/>
            <person name="Ohm R."/>
            <person name="Pangilinan J."/>
            <person name="Park H.-J."/>
            <person name="Ramirez L."/>
            <person name="Alfaro M."/>
            <person name="Sun H."/>
            <person name="Tritt A."/>
            <person name="Yoshinaga Y."/>
            <person name="Zwiers L.-H."/>
            <person name="Turgeon B."/>
            <person name="Goodwin S."/>
            <person name="Spatafora J."/>
            <person name="Crous P."/>
            <person name="Grigoriev I."/>
        </authorList>
    </citation>
    <scope>NUCLEOTIDE SEQUENCE</scope>
    <source>
        <strain evidence="11">Tuck. ex Michener</strain>
    </source>
</reference>
<proteinExistence type="predicted"/>
<gene>
    <name evidence="11" type="ORF">EV356DRAFT_466913</name>
</gene>
<dbReference type="InterPro" id="IPR013087">
    <property type="entry name" value="Znf_C2H2_type"/>
</dbReference>
<feature type="domain" description="C2H2-type" evidence="10">
    <location>
        <begin position="85"/>
        <end position="114"/>
    </location>
</feature>
<evidence type="ECO:0000256" key="9">
    <source>
        <dbReference type="SAM" id="MobiDB-lite"/>
    </source>
</evidence>
<dbReference type="GO" id="GO:0005634">
    <property type="term" value="C:nucleus"/>
    <property type="evidence" value="ECO:0007669"/>
    <property type="project" value="UniProtKB-SubCell"/>
</dbReference>
<dbReference type="EMBL" id="ML991799">
    <property type="protein sequence ID" value="KAF2234369.1"/>
    <property type="molecule type" value="Genomic_DNA"/>
</dbReference>